<keyword evidence="3 6" id="KW-0812">Transmembrane</keyword>
<dbReference type="InterPro" id="IPR012334">
    <property type="entry name" value="Pectin_lyas_fold"/>
</dbReference>
<evidence type="ECO:0008006" key="9">
    <source>
        <dbReference type="Google" id="ProtNLM"/>
    </source>
</evidence>
<feature type="transmembrane region" description="Helical" evidence="6">
    <location>
        <begin position="162"/>
        <end position="182"/>
    </location>
</feature>
<feature type="transmembrane region" description="Helical" evidence="6">
    <location>
        <begin position="252"/>
        <end position="272"/>
    </location>
</feature>
<feature type="transmembrane region" description="Helical" evidence="6">
    <location>
        <begin position="194"/>
        <end position="218"/>
    </location>
</feature>
<dbReference type="InterPro" id="IPR002797">
    <property type="entry name" value="Polysacc_synth"/>
</dbReference>
<evidence type="ECO:0000256" key="2">
    <source>
        <dbReference type="ARBA" id="ARBA00022475"/>
    </source>
</evidence>
<dbReference type="GO" id="GO:0005886">
    <property type="term" value="C:plasma membrane"/>
    <property type="evidence" value="ECO:0007669"/>
    <property type="project" value="UniProtKB-SubCell"/>
</dbReference>
<feature type="transmembrane region" description="Helical" evidence="6">
    <location>
        <begin position="407"/>
        <end position="429"/>
    </location>
</feature>
<keyword evidence="2" id="KW-1003">Cell membrane</keyword>
<dbReference type="Pfam" id="PF01943">
    <property type="entry name" value="Polysacc_synt"/>
    <property type="match status" value="1"/>
</dbReference>
<gene>
    <name evidence="7" type="ORF">COT34_00015</name>
</gene>
<evidence type="ECO:0000313" key="7">
    <source>
        <dbReference type="EMBL" id="PIS39129.1"/>
    </source>
</evidence>
<comment type="caution">
    <text evidence="7">The sequence shown here is derived from an EMBL/GenBank/DDBJ whole genome shotgun (WGS) entry which is preliminary data.</text>
</comment>
<comment type="subcellular location">
    <subcellularLocation>
        <location evidence="1">Cell membrane</location>
        <topology evidence="1">Multi-pass membrane protein</topology>
    </subcellularLocation>
</comment>
<evidence type="ECO:0000256" key="5">
    <source>
        <dbReference type="ARBA" id="ARBA00023136"/>
    </source>
</evidence>
<dbReference type="SUPFAM" id="SSF51126">
    <property type="entry name" value="Pectin lyase-like"/>
    <property type="match status" value="1"/>
</dbReference>
<feature type="transmembrane region" description="Helical" evidence="6">
    <location>
        <begin position="225"/>
        <end position="246"/>
    </location>
</feature>
<feature type="transmembrane region" description="Helical" evidence="6">
    <location>
        <begin position="517"/>
        <end position="537"/>
    </location>
</feature>
<feature type="transmembrane region" description="Helical" evidence="6">
    <location>
        <begin position="373"/>
        <end position="401"/>
    </location>
</feature>
<dbReference type="SMART" id="SM00710">
    <property type="entry name" value="PbH1"/>
    <property type="match status" value="3"/>
</dbReference>
<feature type="transmembrane region" description="Helical" evidence="6">
    <location>
        <begin position="120"/>
        <end position="141"/>
    </location>
</feature>
<dbReference type="AlphaFoldDB" id="A0A2M6T1C4"/>
<keyword evidence="4 6" id="KW-1133">Transmembrane helix</keyword>
<evidence type="ECO:0000256" key="6">
    <source>
        <dbReference type="SAM" id="Phobius"/>
    </source>
</evidence>
<feature type="transmembrane region" description="Helical" evidence="6">
    <location>
        <begin position="436"/>
        <end position="455"/>
    </location>
</feature>
<reference evidence="8" key="1">
    <citation type="submission" date="2017-09" db="EMBL/GenBank/DDBJ databases">
        <title>Depth-based differentiation of microbial function through sediment-hosted aquifers and enrichment of novel symbionts in the deep terrestrial subsurface.</title>
        <authorList>
            <person name="Probst A.J."/>
            <person name="Ladd B."/>
            <person name="Jarett J.K."/>
            <person name="Geller-Mcgrath D.E."/>
            <person name="Sieber C.M.K."/>
            <person name="Emerson J.B."/>
            <person name="Anantharaman K."/>
            <person name="Thomas B.C."/>
            <person name="Malmstrom R."/>
            <person name="Stieglmeier M."/>
            <person name="Klingl A."/>
            <person name="Woyke T."/>
            <person name="Ryan C.M."/>
            <person name="Banfield J.F."/>
        </authorList>
    </citation>
    <scope>NUCLEOTIDE SEQUENCE [LARGE SCALE GENOMIC DNA]</scope>
</reference>
<evidence type="ECO:0000256" key="3">
    <source>
        <dbReference type="ARBA" id="ARBA00022692"/>
    </source>
</evidence>
<evidence type="ECO:0000313" key="8">
    <source>
        <dbReference type="Proteomes" id="UP000229390"/>
    </source>
</evidence>
<dbReference type="EMBL" id="PEYE01000001">
    <property type="protein sequence ID" value="PIS39129.1"/>
    <property type="molecule type" value="Genomic_DNA"/>
</dbReference>
<proteinExistence type="predicted"/>
<dbReference type="InterPro" id="IPR006626">
    <property type="entry name" value="PbH1"/>
</dbReference>
<feature type="transmembrane region" description="Helical" evidence="6">
    <location>
        <begin position="491"/>
        <end position="511"/>
    </location>
</feature>
<protein>
    <recommendedName>
        <fullName evidence="9">Polysaccharide biosynthesis protein C-terminal domain-containing protein</fullName>
    </recommendedName>
</protein>
<dbReference type="Gene3D" id="2.160.20.10">
    <property type="entry name" value="Single-stranded right-handed beta-helix, Pectin lyase-like"/>
    <property type="match status" value="1"/>
</dbReference>
<dbReference type="InterPro" id="IPR011050">
    <property type="entry name" value="Pectin_lyase_fold/virulence"/>
</dbReference>
<dbReference type="InterPro" id="IPR050833">
    <property type="entry name" value="Poly_Biosynth_Transport"/>
</dbReference>
<evidence type="ECO:0000256" key="4">
    <source>
        <dbReference type="ARBA" id="ARBA00022989"/>
    </source>
</evidence>
<dbReference type="PANTHER" id="PTHR30250">
    <property type="entry name" value="PST FAMILY PREDICTED COLANIC ACID TRANSPORTER"/>
    <property type="match status" value="1"/>
</dbReference>
<dbReference type="Proteomes" id="UP000229390">
    <property type="component" value="Unassembled WGS sequence"/>
</dbReference>
<keyword evidence="5 6" id="KW-0472">Membrane</keyword>
<organism evidence="7 8">
    <name type="scientific">Candidatus Nealsonbacteria bacterium CG08_land_8_20_14_0_20_43_11</name>
    <dbReference type="NCBI Taxonomy" id="1974706"/>
    <lineage>
        <taxon>Bacteria</taxon>
        <taxon>Candidatus Nealsoniibacteriota</taxon>
    </lineage>
</organism>
<evidence type="ECO:0000256" key="1">
    <source>
        <dbReference type="ARBA" id="ARBA00004651"/>
    </source>
</evidence>
<accession>A0A2M6T1C4</accession>
<sequence length="551" mass="60021">MTVNNSQRIEISACRLSGFFEALSLSGSEGVTIREMRLEDNDHSLMVINSKNVVIERSLIGRRPRPAEQDNAGAFGVDISGSDRVTLDHNTLVRNTGTAIAARNATRLALTNNIIVGNGWGVFSYAITFSALFAIFSDIGLSSVLTKEAAKNPTERHRYFSTILAVKLVLIFIVSLAVLFVMPLLTKIPLSRSLVFFVVLLLIFDSLRNFGCALFRAIEKMEREALANIVTQAVILILGLVVLRKFPSPENLALTYAIGSASGLIVAVFFLAPYLGKIFSYFDRTILKPIINAAWLFGLSGVLGAVMLNTDIIMIGWFKDATAVGFYSAAQKPVFLLYMIPSFIAGALFPSFSRFAQANNEKFRALLEKGLSIVFLLSFPFSIGLFLTSGQVINLLFGVAYGPAISALQILSLTFITAYTTALISNAIFAYGRYKIFLGYAAIGALGNVVLNALLIPLWGISGAAVATVITQILSTGYAGFKLKRINNFSILNYLPKMIISTIIMGVSVILLRYLNLSVLAIIPIAATIYLTTLVLFKEKMIAQFKTALKS</sequence>
<dbReference type="PANTHER" id="PTHR30250:SF11">
    <property type="entry name" value="O-ANTIGEN TRANSPORTER-RELATED"/>
    <property type="match status" value="1"/>
</dbReference>
<dbReference type="CDD" id="cd13128">
    <property type="entry name" value="MATE_Wzx_like"/>
    <property type="match status" value="1"/>
</dbReference>
<name>A0A2M6T1C4_9BACT</name>
<feature type="transmembrane region" description="Helical" evidence="6">
    <location>
        <begin position="293"/>
        <end position="315"/>
    </location>
</feature>
<feature type="transmembrane region" description="Helical" evidence="6">
    <location>
        <begin position="461"/>
        <end position="479"/>
    </location>
</feature>
<feature type="transmembrane region" description="Helical" evidence="6">
    <location>
        <begin position="335"/>
        <end position="352"/>
    </location>
</feature>